<comment type="similarity">
    <text evidence="1">Belongs to the protein kinase superfamily. STE Ser/Thr protein kinase family. STE20 subfamily.</text>
</comment>
<evidence type="ECO:0000313" key="5">
    <source>
        <dbReference type="Proteomes" id="UP000826271"/>
    </source>
</evidence>
<evidence type="ECO:0000256" key="2">
    <source>
        <dbReference type="SAM" id="Coils"/>
    </source>
</evidence>
<comment type="caution">
    <text evidence="4">The sequence shown here is derived from an EMBL/GenBank/DDBJ whole genome shotgun (WGS) entry which is preliminary data.</text>
</comment>
<dbReference type="PROSITE" id="PS50011">
    <property type="entry name" value="PROTEIN_KINASE_DOM"/>
    <property type="match status" value="1"/>
</dbReference>
<dbReference type="Pfam" id="PF07714">
    <property type="entry name" value="PK_Tyr_Ser-Thr"/>
    <property type="match status" value="1"/>
</dbReference>
<dbReference type="InterPro" id="IPR000719">
    <property type="entry name" value="Prot_kinase_dom"/>
</dbReference>
<dbReference type="GO" id="GO:0004672">
    <property type="term" value="F:protein kinase activity"/>
    <property type="evidence" value="ECO:0007669"/>
    <property type="project" value="InterPro"/>
</dbReference>
<dbReference type="GO" id="GO:0005524">
    <property type="term" value="F:ATP binding"/>
    <property type="evidence" value="ECO:0007669"/>
    <property type="project" value="InterPro"/>
</dbReference>
<proteinExistence type="inferred from homology"/>
<dbReference type="InterPro" id="IPR047173">
    <property type="entry name" value="STRAD_A/B-like"/>
</dbReference>
<dbReference type="EMBL" id="WHWC01000007">
    <property type="protein sequence ID" value="KAG8379021.1"/>
    <property type="molecule type" value="Genomic_DNA"/>
</dbReference>
<feature type="domain" description="Protein kinase" evidence="3">
    <location>
        <begin position="89"/>
        <end position="362"/>
    </location>
</feature>
<dbReference type="SUPFAM" id="SSF56112">
    <property type="entry name" value="Protein kinase-like (PK-like)"/>
    <property type="match status" value="1"/>
</dbReference>
<dbReference type="Gene3D" id="1.10.510.10">
    <property type="entry name" value="Transferase(Phosphotransferase) domain 1"/>
    <property type="match status" value="1"/>
</dbReference>
<dbReference type="PANTHER" id="PTHR48014">
    <property type="entry name" value="SERINE/THREONINE-PROTEIN KINASE FRAY2"/>
    <property type="match status" value="1"/>
</dbReference>
<accession>A0AAV6XEU7</accession>
<feature type="coiled-coil region" evidence="2">
    <location>
        <begin position="1"/>
        <end position="28"/>
    </location>
</feature>
<dbReference type="GO" id="GO:0043539">
    <property type="term" value="F:protein serine/threonine kinase activator activity"/>
    <property type="evidence" value="ECO:0007669"/>
    <property type="project" value="InterPro"/>
</dbReference>
<sequence length="482" mass="54554">MGDFGRELEELEDEMVEQMDEIEDVAEEGQELHYELVLNNTDKQKDEYAREELNEEGNRCQVTPYFTRLRNQIIAPIRDIYNQETLDFFVLKETIGQDFYWGIFLTSYSDICTGMQPSDFLVAIKFTDANQQNPVFLDLSRRAIKNDKFDHPNIVGLSRASFTFRGKFYIVFPFMSLGSLRSITSSRFTGGLPEDCVVIALKEAIKGLAFIHQSGELHKLINSGQIFLSEKPEIKISFSASTTVYDGVDQNESASSSSCLPVGDICRWAAAPEVYNSENTQTYTSKADVWSIGITALELAYGGLHVSDRKELLSLLEKMHHEKKLPEKRDFSKEFQKMVIHCLAMEPADRPTAHELLNSEIITKEENKDVLYFLTNFESDIAKSFCICYLYLSNTMLCGAYSGLFELTAEDNEIRKGVSPVESGDLPAFQDAVTMGYVIGSDTISVTRGILSRIETPSFVHGLTELVGLQVFNFQFSLHLYF</sequence>
<dbReference type="PANTHER" id="PTHR48014:SF7">
    <property type="entry name" value="SERINE_THREONINE-PROTEIN KINASE BLUS1"/>
    <property type="match status" value="1"/>
</dbReference>
<reference evidence="4" key="1">
    <citation type="submission" date="2019-10" db="EMBL/GenBank/DDBJ databases">
        <authorList>
            <person name="Zhang R."/>
            <person name="Pan Y."/>
            <person name="Wang J."/>
            <person name="Ma R."/>
            <person name="Yu S."/>
        </authorList>
    </citation>
    <scope>NUCLEOTIDE SEQUENCE</scope>
    <source>
        <strain evidence="4">LA-IB0</strain>
        <tissue evidence="4">Leaf</tissue>
    </source>
</reference>
<dbReference type="AlphaFoldDB" id="A0AAV6XEU7"/>
<evidence type="ECO:0000313" key="4">
    <source>
        <dbReference type="EMBL" id="KAG8379021.1"/>
    </source>
</evidence>
<dbReference type="InterPro" id="IPR011009">
    <property type="entry name" value="Kinase-like_dom_sf"/>
</dbReference>
<keyword evidence="2" id="KW-0175">Coiled coil</keyword>
<organism evidence="4 5">
    <name type="scientific">Buddleja alternifolia</name>
    <dbReference type="NCBI Taxonomy" id="168488"/>
    <lineage>
        <taxon>Eukaryota</taxon>
        <taxon>Viridiplantae</taxon>
        <taxon>Streptophyta</taxon>
        <taxon>Embryophyta</taxon>
        <taxon>Tracheophyta</taxon>
        <taxon>Spermatophyta</taxon>
        <taxon>Magnoliopsida</taxon>
        <taxon>eudicotyledons</taxon>
        <taxon>Gunneridae</taxon>
        <taxon>Pentapetalae</taxon>
        <taxon>asterids</taxon>
        <taxon>lamiids</taxon>
        <taxon>Lamiales</taxon>
        <taxon>Scrophulariaceae</taxon>
        <taxon>Buddlejeae</taxon>
        <taxon>Buddleja</taxon>
    </lineage>
</organism>
<gene>
    <name evidence="4" type="ORF">BUALT_Bualt07G0044900</name>
</gene>
<keyword evidence="5" id="KW-1185">Reference proteome</keyword>
<evidence type="ECO:0000256" key="1">
    <source>
        <dbReference type="ARBA" id="ARBA00008874"/>
    </source>
</evidence>
<evidence type="ECO:0000259" key="3">
    <source>
        <dbReference type="PROSITE" id="PS50011"/>
    </source>
</evidence>
<dbReference type="InterPro" id="IPR001245">
    <property type="entry name" value="Ser-Thr/Tyr_kinase_cat_dom"/>
</dbReference>
<protein>
    <recommendedName>
        <fullName evidence="3">Protein kinase domain-containing protein</fullName>
    </recommendedName>
</protein>
<name>A0AAV6XEU7_9LAMI</name>
<dbReference type="Proteomes" id="UP000826271">
    <property type="component" value="Unassembled WGS sequence"/>
</dbReference>